<dbReference type="EMBL" id="JAHVKP010000001">
    <property type="protein sequence ID" value="MBY6217802.1"/>
    <property type="molecule type" value="Genomic_DNA"/>
</dbReference>
<keyword evidence="1" id="KW-0812">Transmembrane</keyword>
<proteinExistence type="predicted"/>
<keyword evidence="1" id="KW-0472">Membrane</keyword>
<protein>
    <submittedName>
        <fullName evidence="2">Uncharacterized protein</fullName>
    </submittedName>
</protein>
<feature type="transmembrane region" description="Helical" evidence="1">
    <location>
        <begin position="137"/>
        <end position="157"/>
    </location>
</feature>
<evidence type="ECO:0000256" key="1">
    <source>
        <dbReference type="SAM" id="Phobius"/>
    </source>
</evidence>
<reference evidence="2" key="1">
    <citation type="submission" date="2021-06" db="EMBL/GenBank/DDBJ databases">
        <title>50 bacteria genomes isolated from Dapeng, Shenzhen, China.</title>
        <authorList>
            <person name="Zheng W."/>
            <person name="Yu S."/>
            <person name="Huang Y."/>
        </authorList>
    </citation>
    <scope>NUCLEOTIDE SEQUENCE</scope>
    <source>
        <strain evidence="2">DP4N28-2</strain>
    </source>
</reference>
<accession>A0A9Q3S0K1</accession>
<organism evidence="2 3">
    <name type="scientific">Qipengyuania aquimaris</name>
    <dbReference type="NCBI Taxonomy" id="255984"/>
    <lineage>
        <taxon>Bacteria</taxon>
        <taxon>Pseudomonadati</taxon>
        <taxon>Pseudomonadota</taxon>
        <taxon>Alphaproteobacteria</taxon>
        <taxon>Sphingomonadales</taxon>
        <taxon>Erythrobacteraceae</taxon>
        <taxon>Qipengyuania</taxon>
    </lineage>
</organism>
<sequence>MTDSVSNSAKKGDRRYRLYFWLMDFSFLSALVIISNVVLDHGFGIDTLPADKPWAGFIAIPSIIGVSLIPGFLIVAKFMRDEYAELLWRRTGVIVIYLLAFTPYVYMISNWITYWILRSEKAPFPYNITVPETHLHTVMAYVSIYVMIVFVCVFQFLRWKDSR</sequence>
<keyword evidence="1" id="KW-1133">Transmembrane helix</keyword>
<evidence type="ECO:0000313" key="2">
    <source>
        <dbReference type="EMBL" id="MBY6217802.1"/>
    </source>
</evidence>
<feature type="transmembrane region" description="Helical" evidence="1">
    <location>
        <begin position="54"/>
        <end position="75"/>
    </location>
</feature>
<name>A0A9Q3S0K1_9SPHN</name>
<dbReference type="Proteomes" id="UP000824927">
    <property type="component" value="Unassembled WGS sequence"/>
</dbReference>
<feature type="transmembrane region" description="Helical" evidence="1">
    <location>
        <begin position="18"/>
        <end position="39"/>
    </location>
</feature>
<gene>
    <name evidence="2" type="ORF">KUV31_05540</name>
</gene>
<evidence type="ECO:0000313" key="3">
    <source>
        <dbReference type="Proteomes" id="UP000824927"/>
    </source>
</evidence>
<comment type="caution">
    <text evidence="2">The sequence shown here is derived from an EMBL/GenBank/DDBJ whole genome shotgun (WGS) entry which is preliminary data.</text>
</comment>
<feature type="transmembrane region" description="Helical" evidence="1">
    <location>
        <begin position="95"/>
        <end position="117"/>
    </location>
</feature>
<dbReference type="RefSeq" id="WP_222404816.1">
    <property type="nucleotide sequence ID" value="NZ_JAHVKP010000001.1"/>
</dbReference>
<dbReference type="AlphaFoldDB" id="A0A9Q3S0K1"/>